<dbReference type="OrthoDB" id="9792692at2"/>
<dbReference type="InterPro" id="IPR022893">
    <property type="entry name" value="Shikimate_DH_fam"/>
</dbReference>
<keyword evidence="5 8" id="KW-0560">Oxidoreductase</keyword>
<feature type="binding site" evidence="8">
    <location>
        <position position="81"/>
    </location>
    <ligand>
        <name>NADP(+)</name>
        <dbReference type="ChEBI" id="CHEBI:58349"/>
    </ligand>
</feature>
<feature type="domain" description="Shikimate dehydrogenase substrate binding N-terminal" evidence="10">
    <location>
        <begin position="10"/>
        <end position="92"/>
    </location>
</feature>
<organism evidence="12 13">
    <name type="scientific">Mesorhizobium kowhaii</name>
    <dbReference type="NCBI Taxonomy" id="1300272"/>
    <lineage>
        <taxon>Bacteria</taxon>
        <taxon>Pseudomonadati</taxon>
        <taxon>Pseudomonadota</taxon>
        <taxon>Alphaproteobacteria</taxon>
        <taxon>Hyphomicrobiales</taxon>
        <taxon>Phyllobacteriaceae</taxon>
        <taxon>Mesorhizobium</taxon>
    </lineage>
</organism>
<dbReference type="PANTHER" id="PTHR21089:SF1">
    <property type="entry name" value="BIFUNCTIONAL 3-DEHYDROQUINATE DEHYDRATASE_SHIKIMATE DEHYDROGENASE, CHLOROPLASTIC"/>
    <property type="match status" value="1"/>
</dbReference>
<dbReference type="InterPro" id="IPR046346">
    <property type="entry name" value="Aminoacid_DH-like_N_sf"/>
</dbReference>
<dbReference type="InterPro" id="IPR013708">
    <property type="entry name" value="Shikimate_DH-bd_N"/>
</dbReference>
<sequence>MAEASKKAFVTGHPIRHSRSPKIHGHWLAKHGIDGSYQAIDVAPQDFAEFLATLQANGYRGGNVTIPHKETAFALVDRRDEAAEEIGAVNTLWFEDGTLWGGNTDGHGFAANLDDHAPGWASNGPAVVLGAGGASRAVIHALKERGVADIRIVNRTLARAQELRDRFGAGVSAHGMAATNELLADAGLLVNTTALGMQGDETLTANPALLPDHAIVNDIVYVPLETPLLAAARARKLKTVDGLGMLLNQAVPGFERWFGVRPQVTAELRALIVADLVPKL</sequence>
<feature type="binding site" evidence="8">
    <location>
        <begin position="18"/>
        <end position="20"/>
    </location>
    <ligand>
        <name>shikimate</name>
        <dbReference type="ChEBI" id="CHEBI:36208"/>
    </ligand>
</feature>
<comment type="pathway">
    <text evidence="1 8">Metabolic intermediate biosynthesis; chorismate biosynthesis; chorismate from D-erythrose 4-phosphate and phosphoenolpyruvate: step 4/7.</text>
</comment>
<feature type="binding site" evidence="8">
    <location>
        <begin position="130"/>
        <end position="134"/>
    </location>
    <ligand>
        <name>NADP(+)</name>
        <dbReference type="ChEBI" id="CHEBI:58349"/>
    </ligand>
</feature>
<dbReference type="GO" id="GO:0008652">
    <property type="term" value="P:amino acid biosynthetic process"/>
    <property type="evidence" value="ECO:0007669"/>
    <property type="project" value="UniProtKB-KW"/>
</dbReference>
<feature type="binding site" evidence="8">
    <location>
        <position position="65"/>
    </location>
    <ligand>
        <name>shikimate</name>
        <dbReference type="ChEBI" id="CHEBI:36208"/>
    </ligand>
</feature>
<comment type="similarity">
    <text evidence="8">Belongs to the shikimate dehydrogenase family.</text>
</comment>
<feature type="binding site" evidence="8">
    <location>
        <position position="219"/>
    </location>
    <ligand>
        <name>NADP(+)</name>
        <dbReference type="ChEBI" id="CHEBI:58349"/>
    </ligand>
</feature>
<dbReference type="GO" id="GO:0004764">
    <property type="term" value="F:shikimate 3-dehydrogenase (NADP+) activity"/>
    <property type="evidence" value="ECO:0007669"/>
    <property type="project" value="UniProtKB-UniRule"/>
</dbReference>
<dbReference type="SUPFAM" id="SSF51735">
    <property type="entry name" value="NAD(P)-binding Rossmann-fold domains"/>
    <property type="match status" value="1"/>
</dbReference>
<feature type="binding site" evidence="8">
    <location>
        <position position="242"/>
    </location>
    <ligand>
        <name>NADP(+)</name>
        <dbReference type="ChEBI" id="CHEBI:58349"/>
    </ligand>
</feature>
<keyword evidence="4 8" id="KW-0521">NADP</keyword>
<name>A0A2W7CXU6_9HYPH</name>
<comment type="catalytic activity">
    <reaction evidence="7 8">
        <text>shikimate + NADP(+) = 3-dehydroshikimate + NADPH + H(+)</text>
        <dbReference type="Rhea" id="RHEA:17737"/>
        <dbReference type="ChEBI" id="CHEBI:15378"/>
        <dbReference type="ChEBI" id="CHEBI:16630"/>
        <dbReference type="ChEBI" id="CHEBI:36208"/>
        <dbReference type="ChEBI" id="CHEBI:57783"/>
        <dbReference type="ChEBI" id="CHEBI:58349"/>
        <dbReference type="EC" id="1.1.1.25"/>
    </reaction>
</comment>
<evidence type="ECO:0000259" key="10">
    <source>
        <dbReference type="Pfam" id="PF08501"/>
    </source>
</evidence>
<dbReference type="InterPro" id="IPR036291">
    <property type="entry name" value="NAD(P)-bd_dom_sf"/>
</dbReference>
<reference evidence="13" key="1">
    <citation type="submission" date="2017-03" db="EMBL/GenBank/DDBJ databases">
        <authorList>
            <person name="Safronova V.I."/>
            <person name="Sazanova A.L."/>
            <person name="Chirak E.R."/>
        </authorList>
    </citation>
    <scope>NUCLEOTIDE SEQUENCE [LARGE SCALE GENOMIC DNA]</scope>
    <source>
        <strain evidence="13">Ach-343</strain>
    </source>
</reference>
<dbReference type="Pfam" id="PF18317">
    <property type="entry name" value="SDH_C"/>
    <property type="match status" value="1"/>
</dbReference>
<comment type="function">
    <text evidence="8">Involved in the biosynthesis of the chorismate, which leads to the biosynthesis of aromatic amino acids. Catalyzes the reversible NADPH linked reduction of 3-dehydroshikimate (DHSA) to yield shikimate (SA).</text>
</comment>
<evidence type="ECO:0000313" key="13">
    <source>
        <dbReference type="Proteomes" id="UP000248616"/>
    </source>
</evidence>
<evidence type="ECO:0000256" key="4">
    <source>
        <dbReference type="ARBA" id="ARBA00022857"/>
    </source>
</evidence>
<evidence type="ECO:0000259" key="11">
    <source>
        <dbReference type="Pfam" id="PF18317"/>
    </source>
</evidence>
<dbReference type="Gene3D" id="3.40.50.720">
    <property type="entry name" value="NAD(P)-binding Rossmann-like Domain"/>
    <property type="match status" value="1"/>
</dbReference>
<evidence type="ECO:0000313" key="12">
    <source>
        <dbReference type="EMBL" id="PZV38619.1"/>
    </source>
</evidence>
<evidence type="ECO:0000256" key="1">
    <source>
        <dbReference type="ARBA" id="ARBA00004871"/>
    </source>
</evidence>
<dbReference type="NCBIfam" id="NF001312">
    <property type="entry name" value="PRK00258.1-4"/>
    <property type="match status" value="1"/>
</dbReference>
<feature type="binding site" evidence="8">
    <location>
        <begin position="154"/>
        <end position="159"/>
    </location>
    <ligand>
        <name>NADP(+)</name>
        <dbReference type="ChEBI" id="CHEBI:58349"/>
    </ligand>
</feature>
<dbReference type="RefSeq" id="WP_111544037.1">
    <property type="nucleotide sequence ID" value="NZ_MZXV01000019.1"/>
</dbReference>
<keyword evidence="13" id="KW-1185">Reference proteome</keyword>
<evidence type="ECO:0000256" key="2">
    <source>
        <dbReference type="ARBA" id="ARBA00012962"/>
    </source>
</evidence>
<dbReference type="Proteomes" id="UP000248616">
    <property type="component" value="Unassembled WGS sequence"/>
</dbReference>
<dbReference type="AlphaFoldDB" id="A0A2W7CXU6"/>
<keyword evidence="6 8" id="KW-0057">Aromatic amino acid biosynthesis</keyword>
<proteinExistence type="inferred from homology"/>
<dbReference type="InterPro" id="IPR011342">
    <property type="entry name" value="Shikimate_DH"/>
</dbReference>
<gene>
    <name evidence="8" type="primary">aroE</name>
    <name evidence="12" type="ORF">B5V02_09730</name>
</gene>
<dbReference type="CDD" id="cd01065">
    <property type="entry name" value="NAD_bind_Shikimate_DH"/>
    <property type="match status" value="1"/>
</dbReference>
<dbReference type="InterPro" id="IPR006151">
    <property type="entry name" value="Shikm_DH/Glu-tRNA_Rdtase"/>
</dbReference>
<feature type="binding site" evidence="8">
    <location>
        <position position="249"/>
    </location>
    <ligand>
        <name>shikimate</name>
        <dbReference type="ChEBI" id="CHEBI:36208"/>
    </ligand>
</feature>
<dbReference type="SUPFAM" id="SSF53223">
    <property type="entry name" value="Aminoacid dehydrogenase-like, N-terminal domain"/>
    <property type="match status" value="1"/>
</dbReference>
<dbReference type="GO" id="GO:0050661">
    <property type="term" value="F:NADP binding"/>
    <property type="evidence" value="ECO:0007669"/>
    <property type="project" value="InterPro"/>
</dbReference>
<dbReference type="Pfam" id="PF01488">
    <property type="entry name" value="Shikimate_DH"/>
    <property type="match status" value="1"/>
</dbReference>
<dbReference type="GO" id="GO:0019632">
    <property type="term" value="P:shikimate metabolic process"/>
    <property type="evidence" value="ECO:0007669"/>
    <property type="project" value="InterPro"/>
</dbReference>
<feature type="domain" description="SDH C-terminal" evidence="11">
    <location>
        <begin position="242"/>
        <end position="265"/>
    </location>
</feature>
<dbReference type="NCBIfam" id="TIGR00507">
    <property type="entry name" value="aroE"/>
    <property type="match status" value="1"/>
</dbReference>
<dbReference type="EMBL" id="MZXV01000019">
    <property type="protein sequence ID" value="PZV38619.1"/>
    <property type="molecule type" value="Genomic_DNA"/>
</dbReference>
<accession>A0A2W7CXU6</accession>
<dbReference type="GO" id="GO:0005829">
    <property type="term" value="C:cytosol"/>
    <property type="evidence" value="ECO:0007669"/>
    <property type="project" value="TreeGrafter"/>
</dbReference>
<evidence type="ECO:0000256" key="8">
    <source>
        <dbReference type="HAMAP-Rule" id="MF_00222"/>
    </source>
</evidence>
<evidence type="ECO:0000256" key="7">
    <source>
        <dbReference type="ARBA" id="ARBA00049442"/>
    </source>
</evidence>
<dbReference type="GO" id="GO:0009073">
    <property type="term" value="P:aromatic amino acid family biosynthetic process"/>
    <property type="evidence" value="ECO:0007669"/>
    <property type="project" value="UniProtKB-KW"/>
</dbReference>
<feature type="binding site" evidence="8">
    <location>
        <position position="105"/>
    </location>
    <ligand>
        <name>shikimate</name>
        <dbReference type="ChEBI" id="CHEBI:36208"/>
    </ligand>
</feature>
<dbReference type="GO" id="GO:0009423">
    <property type="term" value="P:chorismate biosynthetic process"/>
    <property type="evidence" value="ECO:0007669"/>
    <property type="project" value="UniProtKB-UniRule"/>
</dbReference>
<evidence type="ECO:0000256" key="5">
    <source>
        <dbReference type="ARBA" id="ARBA00023002"/>
    </source>
</evidence>
<comment type="caution">
    <text evidence="12">The sequence shown here is derived from an EMBL/GenBank/DDBJ whole genome shotgun (WGS) entry which is preliminary data.</text>
</comment>
<dbReference type="HAMAP" id="MF_00222">
    <property type="entry name" value="Shikimate_DH_AroE"/>
    <property type="match status" value="1"/>
</dbReference>
<evidence type="ECO:0000256" key="6">
    <source>
        <dbReference type="ARBA" id="ARBA00023141"/>
    </source>
</evidence>
<feature type="domain" description="Quinate/shikimate 5-dehydrogenase/glutamyl-tRNA reductase" evidence="9">
    <location>
        <begin position="126"/>
        <end position="194"/>
    </location>
</feature>
<dbReference type="Gene3D" id="3.40.50.10860">
    <property type="entry name" value="Leucine Dehydrogenase, chain A, domain 1"/>
    <property type="match status" value="1"/>
</dbReference>
<feature type="binding site" evidence="8">
    <location>
        <position position="90"/>
    </location>
    <ligand>
        <name>shikimate</name>
        <dbReference type="ChEBI" id="CHEBI:36208"/>
    </ligand>
</feature>
<feature type="binding site" evidence="8">
    <location>
        <position position="221"/>
    </location>
    <ligand>
        <name>shikimate</name>
        <dbReference type="ChEBI" id="CHEBI:36208"/>
    </ligand>
</feature>
<dbReference type="InterPro" id="IPR041121">
    <property type="entry name" value="SDH_C"/>
</dbReference>
<evidence type="ECO:0000259" key="9">
    <source>
        <dbReference type="Pfam" id="PF01488"/>
    </source>
</evidence>
<keyword evidence="3 8" id="KW-0028">Amino-acid biosynthesis</keyword>
<feature type="active site" description="Proton acceptor" evidence="8">
    <location>
        <position position="69"/>
    </location>
</feature>
<comment type="subunit">
    <text evidence="8">Homodimer.</text>
</comment>
<dbReference type="UniPathway" id="UPA00053">
    <property type="reaction ID" value="UER00087"/>
</dbReference>
<dbReference type="Pfam" id="PF08501">
    <property type="entry name" value="Shikimate_dh_N"/>
    <property type="match status" value="1"/>
</dbReference>
<dbReference type="PANTHER" id="PTHR21089">
    <property type="entry name" value="SHIKIMATE DEHYDROGENASE"/>
    <property type="match status" value="1"/>
</dbReference>
<evidence type="ECO:0000256" key="3">
    <source>
        <dbReference type="ARBA" id="ARBA00022605"/>
    </source>
</evidence>
<dbReference type="EC" id="1.1.1.25" evidence="2 8"/>
<protein>
    <recommendedName>
        <fullName evidence="2 8">Shikimate dehydrogenase (NADP(+))</fullName>
        <shortName evidence="8">SDH</shortName>
        <ecNumber evidence="2 8">1.1.1.25</ecNumber>
    </recommendedName>
</protein>